<dbReference type="PANTHER" id="PTHR42905">
    <property type="entry name" value="PHOSPHOENOLPYRUVATE CARBOXYLASE"/>
    <property type="match status" value="1"/>
</dbReference>
<evidence type="ECO:0000256" key="1">
    <source>
        <dbReference type="ARBA" id="ARBA00038455"/>
    </source>
</evidence>
<dbReference type="GO" id="GO:0016829">
    <property type="term" value="F:lyase activity"/>
    <property type="evidence" value="ECO:0007669"/>
    <property type="project" value="UniProtKB-KW"/>
</dbReference>
<dbReference type="RefSeq" id="WP_194417413.1">
    <property type="nucleotide sequence ID" value="NZ_JACXXJ020000006.1"/>
</dbReference>
<dbReference type="Gene3D" id="3.20.20.60">
    <property type="entry name" value="Phosphoenolpyruvate-binding domains"/>
    <property type="match status" value="1"/>
</dbReference>
<evidence type="ECO:0000313" key="2">
    <source>
        <dbReference type="EMBL" id="MBF2718237.1"/>
    </source>
</evidence>
<sequence length="305" mass="33236">MTLLSHHILPEERRPKLKALLGRGRPLRFMETHNPLSAIVAQTASALALNGETARFDGLWLSGFSMATSRGLPDIELAKFERRLETIEEIAAATDLPLIADGDTGGESLAFQLLCARLETIGVSAVVIEDKMFPKRTSLADGVRHALEDPHLFVSKIANAKSSLRSTDFMIFARTEALIAGAGIEEALRRAEVYLESAADGILVHSKVNSGKDVFEFATNYRRLCSAKGISKPLVVIPTAYPQFYECDLAEVGIDLVIYGNHQIRAAHAAMTNVCQLILQHERALEAQDSISTVRELIDAVGSGE</sequence>
<dbReference type="Pfam" id="PF13714">
    <property type="entry name" value="PEP_mutase"/>
    <property type="match status" value="1"/>
</dbReference>
<keyword evidence="2" id="KW-0456">Lyase</keyword>
<dbReference type="PANTHER" id="PTHR42905:SF7">
    <property type="entry name" value="PHOSPHOENOLPYRUVATE PHOSPHOMUTASE"/>
    <property type="match status" value="1"/>
</dbReference>
<dbReference type="CDD" id="cd00377">
    <property type="entry name" value="ICL_PEPM"/>
    <property type="match status" value="1"/>
</dbReference>
<comment type="caution">
    <text evidence="2">The sequence shown here is derived from an EMBL/GenBank/DDBJ whole genome shotgun (WGS) entry which is preliminary data.</text>
</comment>
<proteinExistence type="inferred from homology"/>
<evidence type="ECO:0000313" key="3">
    <source>
        <dbReference type="Proteomes" id="UP000655037"/>
    </source>
</evidence>
<gene>
    <name evidence="2" type="ORF">IEI95_029000</name>
</gene>
<dbReference type="Proteomes" id="UP000655037">
    <property type="component" value="Unassembled WGS sequence"/>
</dbReference>
<dbReference type="InterPro" id="IPR040442">
    <property type="entry name" value="Pyrv_kinase-like_dom_sf"/>
</dbReference>
<dbReference type="InterPro" id="IPR015813">
    <property type="entry name" value="Pyrv/PenolPyrv_kinase-like_dom"/>
</dbReference>
<name>A0AAE2RKM1_AGRVI</name>
<dbReference type="EMBL" id="JACXXJ020000006">
    <property type="protein sequence ID" value="MBF2718237.1"/>
    <property type="molecule type" value="Genomic_DNA"/>
</dbReference>
<dbReference type="SUPFAM" id="SSF51621">
    <property type="entry name" value="Phosphoenolpyruvate/pyruvate domain"/>
    <property type="match status" value="1"/>
</dbReference>
<dbReference type="InterPro" id="IPR039556">
    <property type="entry name" value="ICL/PEPM"/>
</dbReference>
<protein>
    <submittedName>
        <fullName evidence="2">Isocitrate lyase/phosphoenolpyruvate mutase family protein</fullName>
    </submittedName>
</protein>
<reference evidence="2" key="1">
    <citation type="submission" date="2020-11" db="EMBL/GenBank/DDBJ databases">
        <title>Agrobacterium vitis strain K377 genome.</title>
        <authorList>
            <person name="Xi H."/>
        </authorList>
    </citation>
    <scope>NUCLEOTIDE SEQUENCE</scope>
    <source>
        <strain evidence="2">K377</strain>
    </source>
</reference>
<accession>A0AAE2RKM1</accession>
<dbReference type="AlphaFoldDB" id="A0AAE2RKM1"/>
<comment type="similarity">
    <text evidence="1">Belongs to the isocitrate lyase/PEP mutase superfamily. PEP mutase family.</text>
</comment>
<organism evidence="2 3">
    <name type="scientific">Agrobacterium vitis</name>
    <name type="common">Rhizobium vitis</name>
    <dbReference type="NCBI Taxonomy" id="373"/>
    <lineage>
        <taxon>Bacteria</taxon>
        <taxon>Pseudomonadati</taxon>
        <taxon>Pseudomonadota</taxon>
        <taxon>Alphaproteobacteria</taxon>
        <taxon>Hyphomicrobiales</taxon>
        <taxon>Rhizobiaceae</taxon>
        <taxon>Rhizobium/Agrobacterium group</taxon>
        <taxon>Agrobacterium</taxon>
    </lineage>
</organism>